<dbReference type="SUPFAM" id="SSF54523">
    <property type="entry name" value="Pili subunits"/>
    <property type="match status" value="1"/>
</dbReference>
<evidence type="ECO:0000256" key="6">
    <source>
        <dbReference type="ARBA" id="ARBA00022692"/>
    </source>
</evidence>
<protein>
    <submittedName>
        <fullName evidence="16">Hemagglutinin</fullName>
    </submittedName>
</protein>
<feature type="domain" description="Trimeric autotransporter adhesin YadA-like head" evidence="14">
    <location>
        <begin position="508"/>
        <end position="526"/>
    </location>
</feature>
<dbReference type="Proteomes" id="UP000007093">
    <property type="component" value="Chromosome"/>
</dbReference>
<evidence type="ECO:0000256" key="1">
    <source>
        <dbReference type="ARBA" id="ARBA00004241"/>
    </source>
</evidence>
<dbReference type="GO" id="GO:0015031">
    <property type="term" value="P:protein transport"/>
    <property type="evidence" value="ECO:0007669"/>
    <property type="project" value="UniProtKB-KW"/>
</dbReference>
<comment type="similarity">
    <text evidence="3">Belongs to the autotransporter-2 (AT-2) (TC 1.B.40) family.</text>
</comment>
<evidence type="ECO:0000256" key="10">
    <source>
        <dbReference type="ARBA" id="ARBA00023237"/>
    </source>
</evidence>
<feature type="domain" description="Trimeric autotransporter adhesin YadA-like head" evidence="14">
    <location>
        <begin position="63"/>
        <end position="89"/>
    </location>
</feature>
<reference evidence="16 17" key="1">
    <citation type="journal article" date="2011" name="J. Bacteriol.">
        <title>Complete genome sequence of Acidaminococcus intestini RYC-MR95, a Gram-negative bacterium from the phylum Firmicutes.</title>
        <authorList>
            <person name="D'Auria G."/>
            <person name="Galan J.C."/>
            <person name="Rodriguez-Alcayna M."/>
            <person name="Moya A."/>
            <person name="Baquero F."/>
            <person name="Latorre A."/>
        </authorList>
    </citation>
    <scope>NUCLEOTIDE SEQUENCE [LARGE SCALE GENOMIC DNA]</scope>
    <source>
        <strain evidence="16 17">RyC-MR95</strain>
    </source>
</reference>
<evidence type="ECO:0000256" key="7">
    <source>
        <dbReference type="ARBA" id="ARBA00022729"/>
    </source>
</evidence>
<proteinExistence type="inferred from homology"/>
<dbReference type="InterPro" id="IPR011049">
    <property type="entry name" value="Serralysin-like_metalloprot_C"/>
</dbReference>
<dbReference type="Gene3D" id="2.150.10.10">
    <property type="entry name" value="Serralysin-like metalloprotease, C-terminal"/>
    <property type="match status" value="4"/>
</dbReference>
<evidence type="ECO:0000256" key="2">
    <source>
        <dbReference type="ARBA" id="ARBA00004442"/>
    </source>
</evidence>
<dbReference type="GO" id="GO:0009986">
    <property type="term" value="C:cell surface"/>
    <property type="evidence" value="ECO:0007669"/>
    <property type="project" value="UniProtKB-SubCell"/>
</dbReference>
<evidence type="ECO:0000313" key="17">
    <source>
        <dbReference type="Proteomes" id="UP000007093"/>
    </source>
</evidence>
<dbReference type="InterPro" id="IPR045584">
    <property type="entry name" value="Pilin-like"/>
</dbReference>
<dbReference type="HOGENOM" id="CLU_015020_0_0_9"/>
<feature type="compositionally biased region" description="Low complexity" evidence="11">
    <location>
        <begin position="641"/>
        <end position="657"/>
    </location>
</feature>
<feature type="domain" description="Trimeric autotransporter adhesin YadA-like stalk" evidence="15">
    <location>
        <begin position="573"/>
        <end position="609"/>
    </location>
</feature>
<dbReference type="CDD" id="cd12820">
    <property type="entry name" value="LbR_YadA-like"/>
    <property type="match status" value="1"/>
</dbReference>
<keyword evidence="8" id="KW-0653">Protein transport</keyword>
<dbReference type="Pfam" id="PF05658">
    <property type="entry name" value="YadA_head"/>
    <property type="match status" value="4"/>
</dbReference>
<keyword evidence="6" id="KW-0812">Transmembrane</keyword>
<dbReference type="InterPro" id="IPR005594">
    <property type="entry name" value="YadA_C"/>
</dbReference>
<dbReference type="GO" id="GO:0009279">
    <property type="term" value="C:cell outer membrane"/>
    <property type="evidence" value="ECO:0007669"/>
    <property type="project" value="UniProtKB-SubCell"/>
</dbReference>
<feature type="region of interest" description="Disordered" evidence="11">
    <location>
        <begin position="638"/>
        <end position="657"/>
    </location>
</feature>
<dbReference type="InterPro" id="IPR008635">
    <property type="entry name" value="Coiled_stalk_dom"/>
</dbReference>
<keyword evidence="10" id="KW-0998">Cell outer membrane</keyword>
<name>G4Q2V4_ACIIR</name>
<evidence type="ECO:0000256" key="8">
    <source>
        <dbReference type="ARBA" id="ARBA00022927"/>
    </source>
</evidence>
<feature type="signal peptide" evidence="12">
    <location>
        <begin position="1"/>
        <end position="30"/>
    </location>
</feature>
<feature type="domain" description="Trimeric autotransporter adhesin YadA-like head" evidence="14">
    <location>
        <begin position="150"/>
        <end position="173"/>
    </location>
</feature>
<evidence type="ECO:0000256" key="4">
    <source>
        <dbReference type="ARBA" id="ARBA00022448"/>
    </source>
</evidence>
<dbReference type="Pfam" id="PF05662">
    <property type="entry name" value="YadA_stalk"/>
    <property type="match status" value="2"/>
</dbReference>
<dbReference type="STRING" id="568816.Acin_1541"/>
<evidence type="ECO:0000259" key="14">
    <source>
        <dbReference type="Pfam" id="PF05658"/>
    </source>
</evidence>
<feature type="chain" id="PRO_5003466934" evidence="12">
    <location>
        <begin position="31"/>
        <end position="899"/>
    </location>
</feature>
<keyword evidence="4" id="KW-0813">Transport</keyword>
<gene>
    <name evidence="16" type="ordered locus">Acin_1541</name>
</gene>
<dbReference type="Pfam" id="PF03895">
    <property type="entry name" value="YadA_anchor"/>
    <property type="match status" value="1"/>
</dbReference>
<keyword evidence="5" id="KW-1134">Transmembrane beta strand</keyword>
<accession>G4Q2V4</accession>
<dbReference type="KEGG" id="ain:Acin_1541"/>
<evidence type="ECO:0000256" key="5">
    <source>
        <dbReference type="ARBA" id="ARBA00022452"/>
    </source>
</evidence>
<sequence length="899" mass="91181">MTMKQHKNLLTKGTLAAAVLAMVFAGTAYAADTATGTGNGVAQGTNSQATDATDTAVGKTAKATGKGSTAIGNGAAASGANSVAEGNGATASGVNSVAEGYQAKASASSALAVGNGANATAENAAAFGALSRAIGIGSVSLGASSTANSEGTVALGRSSFADGKSSIAIGDYAQVKSNGYSLTSIAIGRNAYVLNGTGQQEYEFSFNKDSWIKTSSGFFSYKYDPKEGTDALDRLPGGIAIGTNAYARTGSVEIGSHTMQGMTMAGTTVDKTSANIIDMTTIGTNSYNKGMMATIVGAYSINTGDFDGSGGFNSLSYGSQNMGSVLIGSLNQNRSKGNGGYSGIANTMVGVANIAENANGALIYGAGNKITNSNSYINFSGNTGADSADDLLDKLATAVKNSDAGGAVLAIGGGNTADYAKHSMMIGVNTTLTGTQSDVSEFNMINGFDVTAKNVDHVTSIGYKNTISDSSTVQLIGDNRKLTNVKNSVILGSAESEMELTASKATILGYNANVQAEGGVALGAGSILNDSESGLDQSGYNPATKTNSTDTSYIWRPTLAAVSVGVSGTDTRRITNVAAGINDTDAVNVAQLKQVAGSAGGSANLIAGDGIKLVKGTDGSWTISTNFENSGSDEVTYKDATNTGDTTNTDSGTTPDTGKAAVIETKLTADDGNTTSLGDNNDNQLGIKGDGENIKTSVSGSDVKVALSKDLSVSSITINNGGPTINEGGIDMNNTKITNIADGDVYEGSKDAVNGGQLWSVQQGMNGRISRLDTKINRVGAGAAALANLHPLDFDPDDKWSFSTGFGNYRNANALAVGAFYRPDEKSMVNISGTFGNGENMVGLGASFKLGKESSVTKGNLQKTITNLQTLVASQDKAMKAQNEKIAKLEAIVAQLMAK</sequence>
<evidence type="ECO:0000256" key="9">
    <source>
        <dbReference type="ARBA" id="ARBA00023136"/>
    </source>
</evidence>
<feature type="domain" description="Trimeric autotransporter adhesin YadA-like C-terminal membrane anchor" evidence="13">
    <location>
        <begin position="795"/>
        <end position="849"/>
    </location>
</feature>
<comment type="subcellular location">
    <subcellularLocation>
        <location evidence="2">Cell outer membrane</location>
    </subcellularLocation>
    <subcellularLocation>
        <location evidence="1">Cell surface</location>
    </subcellularLocation>
</comment>
<dbReference type="Gene3D" id="3.30.1300.30">
    <property type="entry name" value="GSPII I/J protein-like"/>
    <property type="match status" value="1"/>
</dbReference>
<evidence type="ECO:0000313" key="16">
    <source>
        <dbReference type="EMBL" id="AEQ22760.1"/>
    </source>
</evidence>
<keyword evidence="9" id="KW-0472">Membrane</keyword>
<keyword evidence="17" id="KW-1185">Reference proteome</keyword>
<keyword evidence="7 12" id="KW-0732">Signal</keyword>
<dbReference type="eggNOG" id="COG5295">
    <property type="taxonomic scope" value="Bacteria"/>
</dbReference>
<evidence type="ECO:0000256" key="11">
    <source>
        <dbReference type="SAM" id="MobiDB-lite"/>
    </source>
</evidence>
<dbReference type="AlphaFoldDB" id="G4Q2V4"/>
<evidence type="ECO:0000259" key="13">
    <source>
        <dbReference type="Pfam" id="PF03895"/>
    </source>
</evidence>
<feature type="domain" description="Trimeric autotransporter adhesin YadA-like head" evidence="14">
    <location>
        <begin position="91"/>
        <end position="117"/>
    </location>
</feature>
<evidence type="ECO:0000259" key="15">
    <source>
        <dbReference type="Pfam" id="PF05662"/>
    </source>
</evidence>
<evidence type="ECO:0000256" key="3">
    <source>
        <dbReference type="ARBA" id="ARBA00005848"/>
    </source>
</evidence>
<dbReference type="InterPro" id="IPR008640">
    <property type="entry name" value="Adhesin_Head_dom"/>
</dbReference>
<dbReference type="EMBL" id="CP003058">
    <property type="protein sequence ID" value="AEQ22760.1"/>
    <property type="molecule type" value="Genomic_DNA"/>
</dbReference>
<feature type="domain" description="Trimeric autotransporter adhesin YadA-like stalk" evidence="15">
    <location>
        <begin position="736"/>
        <end position="777"/>
    </location>
</feature>
<dbReference type="PATRIC" id="fig|568816.4.peg.1496"/>
<organism evidence="16 17">
    <name type="scientific">Acidaminococcus intestini (strain RyC-MR95)</name>
    <dbReference type="NCBI Taxonomy" id="568816"/>
    <lineage>
        <taxon>Bacteria</taxon>
        <taxon>Bacillati</taxon>
        <taxon>Bacillota</taxon>
        <taxon>Negativicutes</taxon>
        <taxon>Acidaminococcales</taxon>
        <taxon>Acidaminococcaceae</taxon>
        <taxon>Acidaminococcus</taxon>
    </lineage>
</organism>
<evidence type="ECO:0000256" key="12">
    <source>
        <dbReference type="SAM" id="SignalP"/>
    </source>
</evidence>
<dbReference type="InParanoid" id="G4Q2V4"/>
<dbReference type="SUPFAM" id="SSF101967">
    <property type="entry name" value="Adhesin YadA, collagen-binding domain"/>
    <property type="match status" value="2"/>
</dbReference>